<evidence type="ECO:0000259" key="2">
    <source>
        <dbReference type="Pfam" id="PF01243"/>
    </source>
</evidence>
<proteinExistence type="predicted"/>
<name>A0A1H7GB61_9NOCA</name>
<feature type="region of interest" description="Disordered" evidence="1">
    <location>
        <begin position="186"/>
        <end position="206"/>
    </location>
</feature>
<dbReference type="Proteomes" id="UP000198677">
    <property type="component" value="Unassembled WGS sequence"/>
</dbReference>
<keyword evidence="4" id="KW-1185">Reference proteome</keyword>
<gene>
    <name evidence="3" type="ORF">SAMN05444583_101434</name>
</gene>
<feature type="domain" description="Pyridoxamine 5'-phosphate oxidase N-terminal" evidence="2">
    <location>
        <begin position="40"/>
        <end position="166"/>
    </location>
</feature>
<dbReference type="InterPro" id="IPR012349">
    <property type="entry name" value="Split_barrel_FMN-bd"/>
</dbReference>
<dbReference type="EMBL" id="FOAW01000001">
    <property type="protein sequence ID" value="SEK35348.1"/>
    <property type="molecule type" value="Genomic_DNA"/>
</dbReference>
<dbReference type="PANTHER" id="PTHR42815">
    <property type="entry name" value="FAD-BINDING, PUTATIVE (AFU_ORTHOLOGUE AFUA_6G07600)-RELATED"/>
    <property type="match status" value="1"/>
</dbReference>
<dbReference type="Gene3D" id="2.30.110.10">
    <property type="entry name" value="Electron Transport, Fmn-binding Protein, Chain A"/>
    <property type="match status" value="1"/>
</dbReference>
<reference evidence="4" key="1">
    <citation type="submission" date="2016-10" db="EMBL/GenBank/DDBJ databases">
        <authorList>
            <person name="Varghese N."/>
            <person name="Submissions S."/>
        </authorList>
    </citation>
    <scope>NUCLEOTIDE SEQUENCE [LARGE SCALE GENOMIC DNA]</scope>
    <source>
        <strain evidence="4">DSM 44675</strain>
    </source>
</reference>
<sequence length="206" mass="22995">MSSAEPPTNGTDGERVMQDELGTSFRADRFYARQMRTRLNPAMIEFIARMDLLFIGTSASDGSCDVSLRAGPAGFVQVFAPDLIGYPEYQGNGVMASLGNIIENPHIGLFMADFVTDLIGLHVNGAAQIVTDDDIRHTYPDLPIERVRGRRAERWVLVRVEEAYIHCRKHIPRLVPVDRVRSWGTHNPEHKGGDHFGVAAERTLPR</sequence>
<dbReference type="InterPro" id="IPR011576">
    <property type="entry name" value="Pyridox_Oxase_N"/>
</dbReference>
<dbReference type="RefSeq" id="WP_072753297.1">
    <property type="nucleotide sequence ID" value="NZ_FOAW01000001.1"/>
</dbReference>
<protein>
    <recommendedName>
        <fullName evidence="2">Pyridoxamine 5'-phosphate oxidase N-terminal domain-containing protein</fullName>
    </recommendedName>
</protein>
<organism evidence="3 4">
    <name type="scientific">Rhodococcus maanshanensis</name>
    <dbReference type="NCBI Taxonomy" id="183556"/>
    <lineage>
        <taxon>Bacteria</taxon>
        <taxon>Bacillati</taxon>
        <taxon>Actinomycetota</taxon>
        <taxon>Actinomycetes</taxon>
        <taxon>Mycobacteriales</taxon>
        <taxon>Nocardiaceae</taxon>
        <taxon>Rhodococcus</taxon>
    </lineage>
</organism>
<evidence type="ECO:0000256" key="1">
    <source>
        <dbReference type="SAM" id="MobiDB-lite"/>
    </source>
</evidence>
<dbReference type="PANTHER" id="PTHR42815:SF2">
    <property type="entry name" value="FAD-BINDING, PUTATIVE (AFU_ORTHOLOGUE AFUA_6G07600)-RELATED"/>
    <property type="match status" value="1"/>
</dbReference>
<dbReference type="Pfam" id="PF01243">
    <property type="entry name" value="PNPOx_N"/>
    <property type="match status" value="1"/>
</dbReference>
<evidence type="ECO:0000313" key="4">
    <source>
        <dbReference type="Proteomes" id="UP000198677"/>
    </source>
</evidence>
<accession>A0A1H7GB61</accession>
<dbReference type="SUPFAM" id="SSF50475">
    <property type="entry name" value="FMN-binding split barrel"/>
    <property type="match status" value="1"/>
</dbReference>
<dbReference type="OrthoDB" id="9786134at2"/>
<dbReference type="AlphaFoldDB" id="A0A1H7GB61"/>
<evidence type="ECO:0000313" key="3">
    <source>
        <dbReference type="EMBL" id="SEK35348.1"/>
    </source>
</evidence>